<keyword evidence="2" id="KW-0812">Transmembrane</keyword>
<dbReference type="InterPro" id="IPR019692">
    <property type="entry name" value="CFP-6_PH"/>
</dbReference>
<reference evidence="4 5" key="2">
    <citation type="submission" date="2020-06" db="EMBL/GenBank/DDBJ databases">
        <title>Antribacter stalactiti gen. nov., sp. nov., a new member of the family Nacardiaceae isolated from a cave.</title>
        <authorList>
            <person name="Kim I.S."/>
        </authorList>
    </citation>
    <scope>NUCLEOTIDE SEQUENCE [LARGE SCALE GENOMIC DNA]</scope>
    <source>
        <strain evidence="4 5">YC2-7</strain>
    </source>
</reference>
<organism evidence="4 5">
    <name type="scientific">Antrihabitans stalactiti</name>
    <dbReference type="NCBI Taxonomy" id="2584121"/>
    <lineage>
        <taxon>Bacteria</taxon>
        <taxon>Bacillati</taxon>
        <taxon>Actinomycetota</taxon>
        <taxon>Actinomycetes</taxon>
        <taxon>Mycobacteriales</taxon>
        <taxon>Nocardiaceae</taxon>
        <taxon>Antrihabitans</taxon>
    </lineage>
</organism>
<evidence type="ECO:0000256" key="1">
    <source>
        <dbReference type="SAM" id="MobiDB-lite"/>
    </source>
</evidence>
<protein>
    <submittedName>
        <fullName evidence="4">PH domain-containing protein</fullName>
    </submittedName>
</protein>
<proteinExistence type="predicted"/>
<dbReference type="Proteomes" id="UP000535543">
    <property type="component" value="Unassembled WGS sequence"/>
</dbReference>
<dbReference type="EMBL" id="VCQU01000001">
    <property type="protein sequence ID" value="NMN94408.1"/>
    <property type="molecule type" value="Genomic_DNA"/>
</dbReference>
<dbReference type="AlphaFoldDB" id="A0A848KAB6"/>
<gene>
    <name evidence="4" type="ORF">FGL95_05070</name>
</gene>
<evidence type="ECO:0000313" key="4">
    <source>
        <dbReference type="EMBL" id="NMN94408.1"/>
    </source>
</evidence>
<sequence>MLLVCVSFPALSWPAVLGWLFLLPIAVVVWVLRTQTTVSAEGLALQTVFGFRTLQWSDIKGVRIPKRGWVRADLVRGGEVALPAVGFDRLQELAAASGGHIPDPFGPGTEENDSPDDGHET</sequence>
<evidence type="ECO:0000313" key="5">
    <source>
        <dbReference type="Proteomes" id="UP000535543"/>
    </source>
</evidence>
<keyword evidence="2" id="KW-1133">Transmembrane helix</keyword>
<feature type="transmembrane region" description="Helical" evidence="2">
    <location>
        <begin position="12"/>
        <end position="32"/>
    </location>
</feature>
<evidence type="ECO:0000256" key="2">
    <source>
        <dbReference type="SAM" id="Phobius"/>
    </source>
</evidence>
<name>A0A848KAB6_9NOCA</name>
<accession>A0A848KAB6</accession>
<feature type="region of interest" description="Disordered" evidence="1">
    <location>
        <begin position="97"/>
        <end position="121"/>
    </location>
</feature>
<comment type="caution">
    <text evidence="4">The sequence shown here is derived from an EMBL/GenBank/DDBJ whole genome shotgun (WGS) entry which is preliminary data.</text>
</comment>
<dbReference type="Pfam" id="PF10756">
    <property type="entry name" value="bPH_6"/>
    <property type="match status" value="1"/>
</dbReference>
<keyword evidence="5" id="KW-1185">Reference proteome</keyword>
<evidence type="ECO:0000259" key="3">
    <source>
        <dbReference type="Pfam" id="PF10756"/>
    </source>
</evidence>
<feature type="domain" description="Low molecular weight protein antigen 6 PH" evidence="3">
    <location>
        <begin position="33"/>
        <end position="103"/>
    </location>
</feature>
<keyword evidence="2" id="KW-0472">Membrane</keyword>
<reference evidence="4 5" key="1">
    <citation type="submission" date="2019-05" db="EMBL/GenBank/DDBJ databases">
        <authorList>
            <person name="Lee S.D."/>
        </authorList>
    </citation>
    <scope>NUCLEOTIDE SEQUENCE [LARGE SCALE GENOMIC DNA]</scope>
    <source>
        <strain evidence="4 5">YC2-7</strain>
    </source>
</reference>